<proteinExistence type="predicted"/>
<name>A0ABW7AST9_9ACTN</name>
<reference evidence="1 2" key="1">
    <citation type="submission" date="2024-10" db="EMBL/GenBank/DDBJ databases">
        <authorList>
            <person name="Topkara A.R."/>
            <person name="Saygin H."/>
        </authorList>
    </citation>
    <scope>NUCLEOTIDE SEQUENCE [LARGE SCALE GENOMIC DNA]</scope>
    <source>
        <strain evidence="1 2">M3C6</strain>
    </source>
</reference>
<dbReference type="Pfam" id="PF19508">
    <property type="entry name" value="DUF6042"/>
    <property type="match status" value="1"/>
</dbReference>
<keyword evidence="2" id="KW-1185">Reference proteome</keyword>
<evidence type="ECO:0000313" key="1">
    <source>
        <dbReference type="EMBL" id="MFG1710494.1"/>
    </source>
</evidence>
<gene>
    <name evidence="1" type="ORF">ACFLIM_45740</name>
</gene>
<organism evidence="1 2">
    <name type="scientific">Nonomuraea marmarensis</name>
    <dbReference type="NCBI Taxonomy" id="3351344"/>
    <lineage>
        <taxon>Bacteria</taxon>
        <taxon>Bacillati</taxon>
        <taxon>Actinomycetota</taxon>
        <taxon>Actinomycetes</taxon>
        <taxon>Streptosporangiales</taxon>
        <taxon>Streptosporangiaceae</taxon>
        <taxon>Nonomuraea</taxon>
    </lineage>
</organism>
<accession>A0ABW7AST9</accession>
<dbReference type="RefSeq" id="WP_393176325.1">
    <property type="nucleotide sequence ID" value="NZ_JBICRM010000050.1"/>
</dbReference>
<protein>
    <submittedName>
        <fullName evidence="1">DUF6042 family protein</fullName>
    </submittedName>
</protein>
<evidence type="ECO:0000313" key="2">
    <source>
        <dbReference type="Proteomes" id="UP001603978"/>
    </source>
</evidence>
<comment type="caution">
    <text evidence="1">The sequence shown here is derived from an EMBL/GenBank/DDBJ whole genome shotgun (WGS) entry which is preliminary data.</text>
</comment>
<dbReference type="Proteomes" id="UP001603978">
    <property type="component" value="Unassembled WGS sequence"/>
</dbReference>
<dbReference type="EMBL" id="JBICRM010000050">
    <property type="protein sequence ID" value="MFG1710494.1"/>
    <property type="molecule type" value="Genomic_DNA"/>
</dbReference>
<dbReference type="InterPro" id="IPR046105">
    <property type="entry name" value="DUF6042"/>
</dbReference>
<sequence length="206" mass="22592">MTVARIALRWPDSSSTDVPGEHCTVFMEARKPFPGNDNQLTEMLHAVRVAAAPGEATEEQIAAAYHPWSSSSGDWSASLSDDLSEIAVQVGVPAPTTRRELLQLLVTAGQVIAETTSDEVTRYRRSTKPPRAEEVLRLPTGQVAMIRRQDAFHRYTSFAADLAAVAVWSPGCTVSATLGELSRQLLAAEEEICEAWRRSEEYRHAA</sequence>